<keyword evidence="2" id="KW-1185">Reference proteome</keyword>
<proteinExistence type="predicted"/>
<gene>
    <name evidence="1" type="ORF">HPB49_019124</name>
</gene>
<protein>
    <submittedName>
        <fullName evidence="1">Uncharacterized protein</fullName>
    </submittedName>
</protein>
<comment type="caution">
    <text evidence="1">The sequence shown here is derived from an EMBL/GenBank/DDBJ whole genome shotgun (WGS) entry which is preliminary data.</text>
</comment>
<reference evidence="1" key="1">
    <citation type="submission" date="2020-05" db="EMBL/GenBank/DDBJ databases">
        <title>Large-scale comparative analyses of tick genomes elucidate their genetic diversity and vector capacities.</title>
        <authorList>
            <person name="Jia N."/>
            <person name="Wang J."/>
            <person name="Shi W."/>
            <person name="Du L."/>
            <person name="Sun Y."/>
            <person name="Zhan W."/>
            <person name="Jiang J."/>
            <person name="Wang Q."/>
            <person name="Zhang B."/>
            <person name="Ji P."/>
            <person name="Sakyi L.B."/>
            <person name="Cui X."/>
            <person name="Yuan T."/>
            <person name="Jiang B."/>
            <person name="Yang W."/>
            <person name="Lam T.T.-Y."/>
            <person name="Chang Q."/>
            <person name="Ding S."/>
            <person name="Wang X."/>
            <person name="Zhu J."/>
            <person name="Ruan X."/>
            <person name="Zhao L."/>
            <person name="Wei J."/>
            <person name="Que T."/>
            <person name="Du C."/>
            <person name="Cheng J."/>
            <person name="Dai P."/>
            <person name="Han X."/>
            <person name="Huang E."/>
            <person name="Gao Y."/>
            <person name="Liu J."/>
            <person name="Shao H."/>
            <person name="Ye R."/>
            <person name="Li L."/>
            <person name="Wei W."/>
            <person name="Wang X."/>
            <person name="Wang C."/>
            <person name="Yang T."/>
            <person name="Huo Q."/>
            <person name="Li W."/>
            <person name="Guo W."/>
            <person name="Chen H."/>
            <person name="Zhou L."/>
            <person name="Ni X."/>
            <person name="Tian J."/>
            <person name="Zhou Y."/>
            <person name="Sheng Y."/>
            <person name="Liu T."/>
            <person name="Pan Y."/>
            <person name="Xia L."/>
            <person name="Li J."/>
            <person name="Zhao F."/>
            <person name="Cao W."/>
        </authorList>
    </citation>
    <scope>NUCLEOTIDE SEQUENCE</scope>
    <source>
        <strain evidence="1">Dsil-2018</strain>
    </source>
</reference>
<evidence type="ECO:0000313" key="1">
    <source>
        <dbReference type="EMBL" id="KAH7960385.1"/>
    </source>
</evidence>
<sequence length="147" mass="15774">MPGPPDSAATEPDLIGPDVVDDGPPSTDILDTTSLLRYQASTLRSLAIEPPSGSWERAMQVWCDSIKIVATTMKLPPAVPRVRSTLTTRGTPRVSIGANGGVPCDSSLTAPSDFAQSRKPPWRPISKLLGPRVRQHLHPSRADPCCR</sequence>
<name>A0ACB8D7F7_DERSI</name>
<accession>A0ACB8D7F7</accession>
<dbReference type="EMBL" id="CM023472">
    <property type="protein sequence ID" value="KAH7960385.1"/>
    <property type="molecule type" value="Genomic_DNA"/>
</dbReference>
<dbReference type="Proteomes" id="UP000821865">
    <property type="component" value="Chromosome 3"/>
</dbReference>
<evidence type="ECO:0000313" key="2">
    <source>
        <dbReference type="Proteomes" id="UP000821865"/>
    </source>
</evidence>
<organism evidence="1 2">
    <name type="scientific">Dermacentor silvarum</name>
    <name type="common">Tick</name>
    <dbReference type="NCBI Taxonomy" id="543639"/>
    <lineage>
        <taxon>Eukaryota</taxon>
        <taxon>Metazoa</taxon>
        <taxon>Ecdysozoa</taxon>
        <taxon>Arthropoda</taxon>
        <taxon>Chelicerata</taxon>
        <taxon>Arachnida</taxon>
        <taxon>Acari</taxon>
        <taxon>Parasitiformes</taxon>
        <taxon>Ixodida</taxon>
        <taxon>Ixodoidea</taxon>
        <taxon>Ixodidae</taxon>
        <taxon>Rhipicephalinae</taxon>
        <taxon>Dermacentor</taxon>
    </lineage>
</organism>